<evidence type="ECO:0000256" key="2">
    <source>
        <dbReference type="ARBA" id="ARBA00022553"/>
    </source>
</evidence>
<dbReference type="InterPro" id="IPR020845">
    <property type="entry name" value="AMP-binding_CS"/>
</dbReference>
<evidence type="ECO:0000313" key="5">
    <source>
        <dbReference type="Proteomes" id="UP000473571"/>
    </source>
</evidence>
<gene>
    <name evidence="4" type="ORF">F7R13_35500</name>
</gene>
<evidence type="ECO:0000313" key="4">
    <source>
        <dbReference type="EMBL" id="KAB0632197.1"/>
    </source>
</evidence>
<dbReference type="Pfam" id="PF00501">
    <property type="entry name" value="AMP-binding"/>
    <property type="match status" value="1"/>
</dbReference>
<accession>A0A6L3MM09</accession>
<evidence type="ECO:0000259" key="3">
    <source>
        <dbReference type="Pfam" id="PF00501"/>
    </source>
</evidence>
<keyword evidence="1" id="KW-0596">Phosphopantetheine</keyword>
<dbReference type="Gene3D" id="3.40.50.980">
    <property type="match status" value="2"/>
</dbReference>
<sequence>AGSTAQPLDVDALAQDATLAHAAGVRVAPHREQGAYLIYTSGSTGTPKGVVVSHGALADYVQGMLDELAFAPDASFAMVSTVAADLGHTTLFGALCAGRTLHLLPAACAFDPDLFANEMRRRDVGVLKIVPSHLQALLDARVPADVLPRHALVTGGETLTWALVARVAALAPACRVINHYGPTEATVGALVCDTASIAADARDPASGVPLGGPL</sequence>
<comment type="caution">
    <text evidence="4">The sequence shown here is derived from an EMBL/GenBank/DDBJ whole genome shotgun (WGS) entry which is preliminary data.</text>
</comment>
<dbReference type="EMBL" id="VZOL01001358">
    <property type="protein sequence ID" value="KAB0632197.1"/>
    <property type="molecule type" value="Genomic_DNA"/>
</dbReference>
<dbReference type="PANTHER" id="PTHR44845:SF6">
    <property type="entry name" value="BETA-ALANINE-ACTIVATING ENZYME"/>
    <property type="match status" value="1"/>
</dbReference>
<dbReference type="AlphaFoldDB" id="A0A6L3MM09"/>
<dbReference type="PANTHER" id="PTHR44845">
    <property type="entry name" value="CARRIER DOMAIN-CONTAINING PROTEIN"/>
    <property type="match status" value="1"/>
</dbReference>
<reference evidence="4 5" key="1">
    <citation type="submission" date="2019-09" db="EMBL/GenBank/DDBJ databases">
        <title>Draft genome sequences of 48 bacterial type strains from the CCUG.</title>
        <authorList>
            <person name="Tunovic T."/>
            <person name="Pineiro-Iglesias B."/>
            <person name="Unosson C."/>
            <person name="Inganas E."/>
            <person name="Ohlen M."/>
            <person name="Cardew S."/>
            <person name="Jensie-Markopoulos S."/>
            <person name="Salva-Serra F."/>
            <person name="Jaen-Luchoro D."/>
            <person name="Karlsson R."/>
            <person name="Svensson-Stadler L."/>
            <person name="Chun J."/>
            <person name="Moore E."/>
        </authorList>
    </citation>
    <scope>NUCLEOTIDE SEQUENCE [LARGE SCALE GENOMIC DNA]</scope>
    <source>
        <strain evidence="4 5">CCUG 65687</strain>
    </source>
</reference>
<evidence type="ECO:0000256" key="1">
    <source>
        <dbReference type="ARBA" id="ARBA00022450"/>
    </source>
</evidence>
<proteinExistence type="predicted"/>
<dbReference type="RefSeq" id="WP_151007414.1">
    <property type="nucleotide sequence ID" value="NZ_VZOL01001358.1"/>
</dbReference>
<feature type="non-terminal residue" evidence="4">
    <location>
        <position position="1"/>
    </location>
</feature>
<dbReference type="InterPro" id="IPR000873">
    <property type="entry name" value="AMP-dep_synth/lig_dom"/>
</dbReference>
<feature type="non-terminal residue" evidence="4">
    <location>
        <position position="214"/>
    </location>
</feature>
<dbReference type="Proteomes" id="UP000473571">
    <property type="component" value="Unassembled WGS sequence"/>
</dbReference>
<name>A0A6L3MM09_9BURK</name>
<dbReference type="PROSITE" id="PS00455">
    <property type="entry name" value="AMP_BINDING"/>
    <property type="match status" value="1"/>
</dbReference>
<organism evidence="4 5">
    <name type="scientific">Burkholderia territorii</name>
    <dbReference type="NCBI Taxonomy" id="1503055"/>
    <lineage>
        <taxon>Bacteria</taxon>
        <taxon>Pseudomonadati</taxon>
        <taxon>Pseudomonadota</taxon>
        <taxon>Betaproteobacteria</taxon>
        <taxon>Burkholderiales</taxon>
        <taxon>Burkholderiaceae</taxon>
        <taxon>Burkholderia</taxon>
        <taxon>Burkholderia cepacia complex</taxon>
    </lineage>
</organism>
<feature type="domain" description="AMP-dependent synthetase/ligase" evidence="3">
    <location>
        <begin position="24"/>
        <end position="210"/>
    </location>
</feature>
<keyword evidence="2" id="KW-0597">Phosphoprotein</keyword>
<dbReference type="SUPFAM" id="SSF56801">
    <property type="entry name" value="Acetyl-CoA synthetase-like"/>
    <property type="match status" value="1"/>
</dbReference>
<protein>
    <submittedName>
        <fullName evidence="4">AMP-binding protein</fullName>
    </submittedName>
</protein>